<dbReference type="Pfam" id="PF09084">
    <property type="entry name" value="NMT1"/>
    <property type="match status" value="1"/>
</dbReference>
<accession>A0A6B3N6L4</accession>
<dbReference type="InterPro" id="IPR015168">
    <property type="entry name" value="SsuA/THI5"/>
</dbReference>
<dbReference type="AlphaFoldDB" id="A0A6B3N6L4"/>
<proteinExistence type="inferred from homology"/>
<protein>
    <submittedName>
        <fullName evidence="5">ABC transporter substrate-binding protein</fullName>
    </submittedName>
</protein>
<name>A0A6B3N6L4_9CYAN</name>
<dbReference type="EMBL" id="JAAHFQ010000029">
    <property type="protein sequence ID" value="NER26435.1"/>
    <property type="molecule type" value="Genomic_DNA"/>
</dbReference>
<dbReference type="SUPFAM" id="SSF53850">
    <property type="entry name" value="Periplasmic binding protein-like II"/>
    <property type="match status" value="1"/>
</dbReference>
<evidence type="ECO:0000313" key="5">
    <source>
        <dbReference type="EMBL" id="NER26435.1"/>
    </source>
</evidence>
<evidence type="ECO:0000256" key="1">
    <source>
        <dbReference type="ARBA" id="ARBA00004418"/>
    </source>
</evidence>
<reference evidence="5" key="1">
    <citation type="submission" date="2019-11" db="EMBL/GenBank/DDBJ databases">
        <title>Genomic insights into an expanded diversity of filamentous marine cyanobacteria reveals the extraordinary biosynthetic potential of Moorea and Okeania.</title>
        <authorList>
            <person name="Ferreira Leao T."/>
            <person name="Wang M."/>
            <person name="Moss N."/>
            <person name="Da Silva R."/>
            <person name="Sanders J."/>
            <person name="Nurk S."/>
            <person name="Gurevich A."/>
            <person name="Humphrey G."/>
            <person name="Reher R."/>
            <person name="Zhu Q."/>
            <person name="Belda-Ferre P."/>
            <person name="Glukhov E."/>
            <person name="Rex R."/>
            <person name="Dorrestein P.C."/>
            <person name="Knight R."/>
            <person name="Pevzner P."/>
            <person name="Gerwick W.H."/>
            <person name="Gerwick L."/>
        </authorList>
    </citation>
    <scope>NUCLEOTIDE SEQUENCE</scope>
    <source>
        <strain evidence="5">SIO1C4</strain>
    </source>
</reference>
<comment type="similarity">
    <text evidence="2">Belongs to the bacterial solute-binding protein SsuA/TauA family.</text>
</comment>
<comment type="caution">
    <text evidence="5">The sequence shown here is derived from an EMBL/GenBank/DDBJ whole genome shotgun (WGS) entry which is preliminary data.</text>
</comment>
<gene>
    <name evidence="5" type="ORF">F6J89_02110</name>
</gene>
<dbReference type="Gene3D" id="3.40.190.10">
    <property type="entry name" value="Periplasmic binding protein-like II"/>
    <property type="match status" value="2"/>
</dbReference>
<dbReference type="PROSITE" id="PS51257">
    <property type="entry name" value="PROKAR_LIPOPROTEIN"/>
    <property type="match status" value="1"/>
</dbReference>
<evidence type="ECO:0000256" key="2">
    <source>
        <dbReference type="ARBA" id="ARBA00010742"/>
    </source>
</evidence>
<feature type="domain" description="SsuA/THI5-like" evidence="4">
    <location>
        <begin position="44"/>
        <end position="252"/>
    </location>
</feature>
<sequence length="330" mass="36202">MKRRQFITLGVLSTLATIFVLGCRPKTTTISKVIVNQAFEHPLYIGLYVAQDAGFFKAEGLDVEIKTGGGDSQAFSALTSGAAQFAQGDPAFVALANEQGYQSRVIAMAVDRVAIWGVTFDNKIKPFVDPIGFKGKTITTYPEPNTSYVVQKQLSIQAGLKIGTDTKILQVPFGSELATLKDGRANVAQTIEPNVSQVVKEGGTVVFSYPDAYGPLAFTGVMVSKDFIDKNPETVQKFINAYEKALRYVHSNFEETVKIAQAKIPTVAPDIMKEALSRLIDSDSIPRTAKVDLKSWQKLLKIRIEVKDLKEMPKIDLIDNSFAEKALQDK</sequence>
<dbReference type="GO" id="GO:0042597">
    <property type="term" value="C:periplasmic space"/>
    <property type="evidence" value="ECO:0007669"/>
    <property type="project" value="UniProtKB-SubCell"/>
</dbReference>
<comment type="subcellular location">
    <subcellularLocation>
        <location evidence="1">Periplasm</location>
    </subcellularLocation>
</comment>
<evidence type="ECO:0000259" key="4">
    <source>
        <dbReference type="Pfam" id="PF09084"/>
    </source>
</evidence>
<keyword evidence="3" id="KW-0732">Signal</keyword>
<dbReference type="PANTHER" id="PTHR30024">
    <property type="entry name" value="ALIPHATIC SULFONATES-BINDING PROTEIN-RELATED"/>
    <property type="match status" value="1"/>
</dbReference>
<organism evidence="5">
    <name type="scientific">Symploca sp. SIO1C4</name>
    <dbReference type="NCBI Taxonomy" id="2607765"/>
    <lineage>
        <taxon>Bacteria</taxon>
        <taxon>Bacillati</taxon>
        <taxon>Cyanobacteriota</taxon>
        <taxon>Cyanophyceae</taxon>
        <taxon>Coleofasciculales</taxon>
        <taxon>Coleofasciculaceae</taxon>
        <taxon>Symploca</taxon>
    </lineage>
</organism>
<dbReference type="PANTHER" id="PTHR30024:SF47">
    <property type="entry name" value="TAURINE-BINDING PERIPLASMIC PROTEIN"/>
    <property type="match status" value="1"/>
</dbReference>
<evidence type="ECO:0000256" key="3">
    <source>
        <dbReference type="ARBA" id="ARBA00022729"/>
    </source>
</evidence>